<sequence length="95" mass="10713">MKSSSKAIGTIILIGTLLTAWWGFLCPKYIEAENPYWTTVDKTSYVTSFGGNAAGDRRYYRMDVGIFLAGEVVIWGSLWAGYFLLTGCRTREDQR</sequence>
<dbReference type="EMBL" id="JBHTBS010000014">
    <property type="protein sequence ID" value="MFC7339221.1"/>
    <property type="molecule type" value="Genomic_DNA"/>
</dbReference>
<keyword evidence="1" id="KW-0472">Membrane</keyword>
<evidence type="ECO:0008006" key="4">
    <source>
        <dbReference type="Google" id="ProtNLM"/>
    </source>
</evidence>
<protein>
    <recommendedName>
        <fullName evidence="4">Cobalamin transport operon protein</fullName>
    </recommendedName>
</protein>
<organism evidence="2 3">
    <name type="scientific">Haloferula chungangensis</name>
    <dbReference type="NCBI Taxonomy" id="1048331"/>
    <lineage>
        <taxon>Bacteria</taxon>
        <taxon>Pseudomonadati</taxon>
        <taxon>Verrucomicrobiota</taxon>
        <taxon>Verrucomicrobiia</taxon>
        <taxon>Verrucomicrobiales</taxon>
        <taxon>Verrucomicrobiaceae</taxon>
        <taxon>Haloferula</taxon>
    </lineage>
</organism>
<dbReference type="RefSeq" id="WP_379715625.1">
    <property type="nucleotide sequence ID" value="NZ_JBHTBS010000014.1"/>
</dbReference>
<keyword evidence="1" id="KW-1133">Transmembrane helix</keyword>
<feature type="transmembrane region" description="Helical" evidence="1">
    <location>
        <begin position="7"/>
        <end position="25"/>
    </location>
</feature>
<accession>A0ABW2LCI2</accession>
<name>A0ABW2LCI2_9BACT</name>
<comment type="caution">
    <text evidence="2">The sequence shown here is derived from an EMBL/GenBank/DDBJ whole genome shotgun (WGS) entry which is preliminary data.</text>
</comment>
<keyword evidence="3" id="KW-1185">Reference proteome</keyword>
<feature type="transmembrane region" description="Helical" evidence="1">
    <location>
        <begin position="64"/>
        <end position="85"/>
    </location>
</feature>
<proteinExistence type="predicted"/>
<keyword evidence="1" id="KW-0812">Transmembrane</keyword>
<reference evidence="3" key="1">
    <citation type="journal article" date="2019" name="Int. J. Syst. Evol. Microbiol.">
        <title>The Global Catalogue of Microorganisms (GCM) 10K type strain sequencing project: providing services to taxonomists for standard genome sequencing and annotation.</title>
        <authorList>
            <consortium name="The Broad Institute Genomics Platform"/>
            <consortium name="The Broad Institute Genome Sequencing Center for Infectious Disease"/>
            <person name="Wu L."/>
            <person name="Ma J."/>
        </authorList>
    </citation>
    <scope>NUCLEOTIDE SEQUENCE [LARGE SCALE GENOMIC DNA]</scope>
    <source>
        <strain evidence="3">CGMCC 4.1467</strain>
    </source>
</reference>
<evidence type="ECO:0000313" key="2">
    <source>
        <dbReference type="EMBL" id="MFC7339221.1"/>
    </source>
</evidence>
<evidence type="ECO:0000256" key="1">
    <source>
        <dbReference type="SAM" id="Phobius"/>
    </source>
</evidence>
<evidence type="ECO:0000313" key="3">
    <source>
        <dbReference type="Proteomes" id="UP001596472"/>
    </source>
</evidence>
<dbReference type="Proteomes" id="UP001596472">
    <property type="component" value="Unassembled WGS sequence"/>
</dbReference>
<gene>
    <name evidence="2" type="ORF">ACFQY0_18655</name>
</gene>